<keyword evidence="1" id="KW-0732">Signal</keyword>
<accession>A0A670IQP0</accession>
<keyword evidence="4" id="KW-1185">Reference proteome</keyword>
<dbReference type="Ensembl" id="ENSPMRT00000015283.1">
    <property type="protein sequence ID" value="ENSPMRP00000014310.1"/>
    <property type="gene ID" value="ENSPMRG00000009539.1"/>
</dbReference>
<evidence type="ECO:0000313" key="3">
    <source>
        <dbReference type="Ensembl" id="ENSPMRP00000014310.1"/>
    </source>
</evidence>
<reference evidence="3" key="2">
    <citation type="submission" date="2025-08" db="UniProtKB">
        <authorList>
            <consortium name="Ensembl"/>
        </authorList>
    </citation>
    <scope>IDENTIFICATION</scope>
</reference>
<dbReference type="InterPro" id="IPR043502">
    <property type="entry name" value="DNA/RNA_pol_sf"/>
</dbReference>
<feature type="domain" description="Reverse transcriptase" evidence="2">
    <location>
        <begin position="1"/>
        <end position="127"/>
    </location>
</feature>
<dbReference type="GeneTree" id="ENSGT01150000286916"/>
<proteinExistence type="predicted"/>
<evidence type="ECO:0000259" key="2">
    <source>
        <dbReference type="PROSITE" id="PS50878"/>
    </source>
</evidence>
<sequence length="307" mass="35495">SHGRPFHCHTGTRQGCPLSPLLFILVLEVLLNAIRQNSEIKGITIGQNEYKVKAFADDVVITLEEPKNSSKEVLEEIEQFGKVAGFKLNKRKTKIIVKNMDTRATEELQQQTEIEVTKKVKYLGVWVTPRNIDLLKNNYEPVWKGIKKDLEVWGKLQMSFWGRIAIIKMNVLPRMLFLFQNIPVIKGTKIFKEWQRGISKFIWQGKKPRIKFKLLTDVKERGGFALPDLKLYYEASCLCWLKLWIKLENTEMLDLEVRNNGSKSSVSPTMETEGIANNRGVEIQIVGLRGARQNDRENQIHKRPKVH</sequence>
<protein>
    <recommendedName>
        <fullName evidence="2">Reverse transcriptase domain-containing protein</fullName>
    </recommendedName>
</protein>
<dbReference type="CDD" id="cd01650">
    <property type="entry name" value="RT_nLTR_like"/>
    <property type="match status" value="1"/>
</dbReference>
<dbReference type="OMA" id="ARIISIW"/>
<dbReference type="SUPFAM" id="SSF56672">
    <property type="entry name" value="DNA/RNA polymerases"/>
    <property type="match status" value="1"/>
</dbReference>
<dbReference type="PANTHER" id="PTHR31635">
    <property type="entry name" value="REVERSE TRANSCRIPTASE DOMAIN-CONTAINING PROTEIN-RELATED"/>
    <property type="match status" value="1"/>
</dbReference>
<evidence type="ECO:0000256" key="1">
    <source>
        <dbReference type="SAM" id="SignalP"/>
    </source>
</evidence>
<dbReference type="AlphaFoldDB" id="A0A670IQP0"/>
<dbReference type="Pfam" id="PF00078">
    <property type="entry name" value="RVT_1"/>
    <property type="match status" value="1"/>
</dbReference>
<reference evidence="3 4" key="1">
    <citation type="journal article" date="2019" name="Proc. Natl. Acad. Sci. U.S.A.">
        <title>Regulatory changes in pterin and carotenoid genes underlie balanced color polymorphisms in the wall lizard.</title>
        <authorList>
            <person name="Andrade P."/>
            <person name="Pinho C."/>
            <person name="Perez I de Lanuza G."/>
            <person name="Afonso S."/>
            <person name="Brejcha J."/>
            <person name="Rubin C.J."/>
            <person name="Wallerman O."/>
            <person name="Pereira P."/>
            <person name="Sabatino S.J."/>
            <person name="Bellati A."/>
            <person name="Pellitteri-Rosa D."/>
            <person name="Bosakova Z."/>
            <person name="Bunikis I."/>
            <person name="Carretero M.A."/>
            <person name="Feiner N."/>
            <person name="Marsik P."/>
            <person name="Pauperio F."/>
            <person name="Salvi D."/>
            <person name="Soler L."/>
            <person name="While G.M."/>
            <person name="Uller T."/>
            <person name="Font E."/>
            <person name="Andersson L."/>
            <person name="Carneiro M."/>
        </authorList>
    </citation>
    <scope>NUCLEOTIDE SEQUENCE</scope>
</reference>
<dbReference type="Proteomes" id="UP000472272">
    <property type="component" value="Chromosome 9"/>
</dbReference>
<name>A0A670IQP0_PODMU</name>
<reference evidence="3" key="3">
    <citation type="submission" date="2025-09" db="UniProtKB">
        <authorList>
            <consortium name="Ensembl"/>
        </authorList>
    </citation>
    <scope>IDENTIFICATION</scope>
</reference>
<dbReference type="PANTHER" id="PTHR31635:SF196">
    <property type="entry name" value="REVERSE TRANSCRIPTASE DOMAIN-CONTAINING PROTEIN-RELATED"/>
    <property type="match status" value="1"/>
</dbReference>
<feature type="signal peptide" evidence="1">
    <location>
        <begin position="1"/>
        <end position="33"/>
    </location>
</feature>
<dbReference type="InterPro" id="IPR000477">
    <property type="entry name" value="RT_dom"/>
</dbReference>
<evidence type="ECO:0000313" key="4">
    <source>
        <dbReference type="Proteomes" id="UP000472272"/>
    </source>
</evidence>
<organism evidence="3 4">
    <name type="scientific">Podarcis muralis</name>
    <name type="common">Wall lizard</name>
    <name type="synonym">Lacerta muralis</name>
    <dbReference type="NCBI Taxonomy" id="64176"/>
    <lineage>
        <taxon>Eukaryota</taxon>
        <taxon>Metazoa</taxon>
        <taxon>Chordata</taxon>
        <taxon>Craniata</taxon>
        <taxon>Vertebrata</taxon>
        <taxon>Euteleostomi</taxon>
        <taxon>Lepidosauria</taxon>
        <taxon>Squamata</taxon>
        <taxon>Bifurcata</taxon>
        <taxon>Unidentata</taxon>
        <taxon>Episquamata</taxon>
        <taxon>Laterata</taxon>
        <taxon>Lacertibaenia</taxon>
        <taxon>Lacertidae</taxon>
        <taxon>Podarcis</taxon>
    </lineage>
</organism>
<dbReference type="PROSITE" id="PS50878">
    <property type="entry name" value="RT_POL"/>
    <property type="match status" value="1"/>
</dbReference>
<feature type="chain" id="PRO_5025336978" description="Reverse transcriptase domain-containing protein" evidence="1">
    <location>
        <begin position="34"/>
        <end position="307"/>
    </location>
</feature>